<dbReference type="AlphaFoldDB" id="A0A291REX0"/>
<dbReference type="InterPro" id="IPR011075">
    <property type="entry name" value="TetR_C"/>
</dbReference>
<dbReference type="GO" id="GO:0000976">
    <property type="term" value="F:transcription cis-regulatory region binding"/>
    <property type="evidence" value="ECO:0007669"/>
    <property type="project" value="TreeGrafter"/>
</dbReference>
<dbReference type="SUPFAM" id="SSF48498">
    <property type="entry name" value="Tetracyclin repressor-like, C-terminal domain"/>
    <property type="match status" value="1"/>
</dbReference>
<dbReference type="InterPro" id="IPR009057">
    <property type="entry name" value="Homeodomain-like_sf"/>
</dbReference>
<dbReference type="Gene3D" id="1.10.10.60">
    <property type="entry name" value="Homeodomain-like"/>
    <property type="match status" value="1"/>
</dbReference>
<dbReference type="InterPro" id="IPR050109">
    <property type="entry name" value="HTH-type_TetR-like_transc_reg"/>
</dbReference>
<feature type="domain" description="HTH tetR-type" evidence="6">
    <location>
        <begin position="34"/>
        <end position="94"/>
    </location>
</feature>
<evidence type="ECO:0000256" key="3">
    <source>
        <dbReference type="ARBA" id="ARBA00023163"/>
    </source>
</evidence>
<name>A0A291REX0_9NOCA</name>
<evidence type="ECO:0000313" key="7">
    <source>
        <dbReference type="EMBL" id="ATL66113.1"/>
    </source>
</evidence>
<dbReference type="PROSITE" id="PS50977">
    <property type="entry name" value="HTH_TETR_2"/>
    <property type="match status" value="1"/>
</dbReference>
<dbReference type="PANTHER" id="PTHR30055:SF148">
    <property type="entry name" value="TETR-FAMILY TRANSCRIPTIONAL REGULATOR"/>
    <property type="match status" value="1"/>
</dbReference>
<reference evidence="7 8" key="1">
    <citation type="submission" date="2017-10" db="EMBL/GenBank/DDBJ databases">
        <title>Comparative genomics between pathogenic Norcardia.</title>
        <authorList>
            <person name="Zeng L."/>
        </authorList>
    </citation>
    <scope>NUCLEOTIDE SEQUENCE [LARGE SCALE GENOMIC DNA]</scope>
    <source>
        <strain evidence="7 8">NC_YFY_NT001</strain>
    </source>
</reference>
<dbReference type="PANTHER" id="PTHR30055">
    <property type="entry name" value="HTH-TYPE TRANSCRIPTIONAL REGULATOR RUTR"/>
    <property type="match status" value="1"/>
</dbReference>
<dbReference type="InterPro" id="IPR023772">
    <property type="entry name" value="DNA-bd_HTH_TetR-type_CS"/>
</dbReference>
<feature type="DNA-binding region" description="H-T-H motif" evidence="4">
    <location>
        <begin position="57"/>
        <end position="76"/>
    </location>
</feature>
<gene>
    <name evidence="7" type="ORF">CRH09_07715</name>
</gene>
<evidence type="ECO:0000256" key="1">
    <source>
        <dbReference type="ARBA" id="ARBA00023015"/>
    </source>
</evidence>
<evidence type="ECO:0000256" key="4">
    <source>
        <dbReference type="PROSITE-ProRule" id="PRU00335"/>
    </source>
</evidence>
<sequence>MLRSVRFRNRYVNRRPRRTVSEQPARGRGRPRDPAVERAILRATLDRLAADGYSRMSVADIARAAGVTKPTVYRRWPSKRELVSAALDFSLATDAPGGAGPDPAAPAGIDGLRTALRRLDPTASSSRPLRLLGSILAEEAHNPELVAVVRERAIGPRLARFADALRALQHRGDIRPDLDIDAVCTLCYGSYLADYLRSGEVSPDLADRIATTLWPSLTS</sequence>
<dbReference type="EMBL" id="CP023778">
    <property type="protein sequence ID" value="ATL66113.1"/>
    <property type="molecule type" value="Genomic_DNA"/>
</dbReference>
<dbReference type="PRINTS" id="PR00455">
    <property type="entry name" value="HTHTETR"/>
</dbReference>
<keyword evidence="2 4" id="KW-0238">DNA-binding</keyword>
<dbReference type="Pfam" id="PF00440">
    <property type="entry name" value="TetR_N"/>
    <property type="match status" value="1"/>
</dbReference>
<keyword evidence="3" id="KW-0804">Transcription</keyword>
<dbReference type="SUPFAM" id="SSF46689">
    <property type="entry name" value="Homeodomain-like"/>
    <property type="match status" value="1"/>
</dbReference>
<evidence type="ECO:0000313" key="8">
    <source>
        <dbReference type="Proteomes" id="UP000221961"/>
    </source>
</evidence>
<dbReference type="InterPro" id="IPR036271">
    <property type="entry name" value="Tet_transcr_reg_TetR-rel_C_sf"/>
</dbReference>
<dbReference type="Gene3D" id="1.10.357.10">
    <property type="entry name" value="Tetracycline Repressor, domain 2"/>
    <property type="match status" value="1"/>
</dbReference>
<accession>A0A291REX0</accession>
<evidence type="ECO:0000256" key="5">
    <source>
        <dbReference type="SAM" id="MobiDB-lite"/>
    </source>
</evidence>
<dbReference type="InterPro" id="IPR001647">
    <property type="entry name" value="HTH_TetR"/>
</dbReference>
<feature type="region of interest" description="Disordered" evidence="5">
    <location>
        <begin position="13"/>
        <end position="34"/>
    </location>
</feature>
<dbReference type="PROSITE" id="PS01081">
    <property type="entry name" value="HTH_TETR_1"/>
    <property type="match status" value="1"/>
</dbReference>
<organism evidence="7 8">
    <name type="scientific">Nocardia terpenica</name>
    <dbReference type="NCBI Taxonomy" id="455432"/>
    <lineage>
        <taxon>Bacteria</taxon>
        <taxon>Bacillati</taxon>
        <taxon>Actinomycetota</taxon>
        <taxon>Actinomycetes</taxon>
        <taxon>Mycobacteriales</taxon>
        <taxon>Nocardiaceae</taxon>
        <taxon>Nocardia</taxon>
    </lineage>
</organism>
<evidence type="ECO:0000259" key="6">
    <source>
        <dbReference type="PROSITE" id="PS50977"/>
    </source>
</evidence>
<proteinExistence type="predicted"/>
<keyword evidence="1" id="KW-0805">Transcription regulation</keyword>
<dbReference type="KEGG" id="ntp:CRH09_07715"/>
<dbReference type="Pfam" id="PF16859">
    <property type="entry name" value="TetR_C_11"/>
    <property type="match status" value="1"/>
</dbReference>
<evidence type="ECO:0000256" key="2">
    <source>
        <dbReference type="ARBA" id="ARBA00023125"/>
    </source>
</evidence>
<dbReference type="GO" id="GO:0003700">
    <property type="term" value="F:DNA-binding transcription factor activity"/>
    <property type="evidence" value="ECO:0007669"/>
    <property type="project" value="TreeGrafter"/>
</dbReference>
<protein>
    <submittedName>
        <fullName evidence="7">TetR family transcriptional regulator</fullName>
    </submittedName>
</protein>
<dbReference type="Proteomes" id="UP000221961">
    <property type="component" value="Chromosome"/>
</dbReference>